<evidence type="ECO:0000256" key="5">
    <source>
        <dbReference type="ARBA" id="ARBA00022741"/>
    </source>
</evidence>
<dbReference type="SMART" id="SM00863">
    <property type="entry name" value="tRNA_SAD"/>
    <property type="match status" value="1"/>
</dbReference>
<dbReference type="Pfam" id="PF07973">
    <property type="entry name" value="tRNA_SAD"/>
    <property type="match status" value="1"/>
</dbReference>
<dbReference type="InterPro" id="IPR012947">
    <property type="entry name" value="tRNA_SAD"/>
</dbReference>
<dbReference type="GO" id="GO:0070143">
    <property type="term" value="P:mitochondrial alanyl-tRNA aminoacylation"/>
    <property type="evidence" value="ECO:0007669"/>
    <property type="project" value="UniProtKB-UniRule"/>
</dbReference>
<dbReference type="Gene3D" id="3.30.930.10">
    <property type="entry name" value="Bira Bifunctional Protein, Domain 2"/>
    <property type="match status" value="1"/>
</dbReference>
<dbReference type="InterPro" id="IPR023033">
    <property type="entry name" value="Ala_tRNA_ligase_euk/bac"/>
</dbReference>
<evidence type="ECO:0000256" key="7">
    <source>
        <dbReference type="ARBA" id="ARBA00022840"/>
    </source>
</evidence>
<feature type="binding site" evidence="12">
    <location>
        <position position="616"/>
    </location>
    <ligand>
        <name>Zn(2+)</name>
        <dbReference type="ChEBI" id="CHEBI:29105"/>
    </ligand>
</feature>
<dbReference type="InterPro" id="IPR018165">
    <property type="entry name" value="Ala-tRNA-synth_IIc_core"/>
</dbReference>
<evidence type="ECO:0000313" key="14">
    <source>
        <dbReference type="EMBL" id="CEM20413.1"/>
    </source>
</evidence>
<dbReference type="NCBIfam" id="TIGR00344">
    <property type="entry name" value="alaS"/>
    <property type="match status" value="1"/>
</dbReference>
<dbReference type="PANTHER" id="PTHR11777">
    <property type="entry name" value="ALANYL-TRNA SYNTHETASE"/>
    <property type="match status" value="1"/>
</dbReference>
<dbReference type="HAMAP" id="MF_00036_B">
    <property type="entry name" value="Ala_tRNA_synth_B"/>
    <property type="match status" value="1"/>
</dbReference>
<keyword evidence="3 12" id="KW-0436">Ligase</keyword>
<dbReference type="PANTHER" id="PTHR11777:SF9">
    <property type="entry name" value="ALANINE--TRNA LIGASE, CYTOPLASMIC"/>
    <property type="match status" value="1"/>
</dbReference>
<evidence type="ECO:0000256" key="12">
    <source>
        <dbReference type="HAMAP-Rule" id="MF_03133"/>
    </source>
</evidence>
<proteinExistence type="inferred from homology"/>
<dbReference type="GO" id="GO:0005739">
    <property type="term" value="C:mitochondrion"/>
    <property type="evidence" value="ECO:0007669"/>
    <property type="project" value="UniProtKB-SubCell"/>
</dbReference>
<dbReference type="InterPro" id="IPR018162">
    <property type="entry name" value="Ala-tRNA-ligase_IIc_anticod-bd"/>
</dbReference>
<keyword evidence="12" id="KW-0963">Cytoplasm</keyword>
<keyword evidence="4 12" id="KW-0479">Metal-binding</keyword>
<dbReference type="InterPro" id="IPR050058">
    <property type="entry name" value="Ala-tRNA_ligase"/>
</dbReference>
<keyword evidence="5 12" id="KW-0547">Nucleotide-binding</keyword>
<keyword evidence="10 12" id="KW-0030">Aminoacyl-tRNA synthetase</keyword>
<reference evidence="14" key="1">
    <citation type="submission" date="2014-11" db="EMBL/GenBank/DDBJ databases">
        <authorList>
            <person name="Otto D Thomas"/>
            <person name="Naeem Raeece"/>
        </authorList>
    </citation>
    <scope>NUCLEOTIDE SEQUENCE</scope>
</reference>
<dbReference type="Pfam" id="PF01411">
    <property type="entry name" value="tRNA-synt_2c"/>
    <property type="match status" value="1"/>
</dbReference>
<evidence type="ECO:0000256" key="4">
    <source>
        <dbReference type="ARBA" id="ARBA00022723"/>
    </source>
</evidence>
<evidence type="ECO:0000256" key="3">
    <source>
        <dbReference type="ARBA" id="ARBA00022598"/>
    </source>
</evidence>
<feature type="binding site" evidence="12">
    <location>
        <position position="739"/>
    </location>
    <ligand>
        <name>Zn(2+)</name>
        <dbReference type="ChEBI" id="CHEBI:29105"/>
    </ligand>
</feature>
<evidence type="ECO:0000256" key="2">
    <source>
        <dbReference type="ARBA" id="ARBA00022555"/>
    </source>
</evidence>
<name>A0A0G4FYV9_9ALVE</name>
<comment type="catalytic activity">
    <reaction evidence="11 12">
        <text>tRNA(Ala) + L-alanine + ATP = L-alanyl-tRNA(Ala) + AMP + diphosphate</text>
        <dbReference type="Rhea" id="RHEA:12540"/>
        <dbReference type="Rhea" id="RHEA-COMP:9657"/>
        <dbReference type="Rhea" id="RHEA-COMP:9923"/>
        <dbReference type="ChEBI" id="CHEBI:30616"/>
        <dbReference type="ChEBI" id="CHEBI:33019"/>
        <dbReference type="ChEBI" id="CHEBI:57972"/>
        <dbReference type="ChEBI" id="CHEBI:78442"/>
        <dbReference type="ChEBI" id="CHEBI:78497"/>
        <dbReference type="ChEBI" id="CHEBI:456215"/>
        <dbReference type="EC" id="6.1.1.7"/>
    </reaction>
</comment>
<dbReference type="PRINTS" id="PR00980">
    <property type="entry name" value="TRNASYNTHALA"/>
</dbReference>
<dbReference type="InterPro" id="IPR009000">
    <property type="entry name" value="Transl_B-barrel_sf"/>
</dbReference>
<dbReference type="InterPro" id="IPR045864">
    <property type="entry name" value="aa-tRNA-synth_II/BPL/LPL"/>
</dbReference>
<organism evidence="14">
    <name type="scientific">Chromera velia CCMP2878</name>
    <dbReference type="NCBI Taxonomy" id="1169474"/>
    <lineage>
        <taxon>Eukaryota</taxon>
        <taxon>Sar</taxon>
        <taxon>Alveolata</taxon>
        <taxon>Colpodellida</taxon>
        <taxon>Chromeraceae</taxon>
        <taxon>Chromera</taxon>
    </lineage>
</organism>
<dbReference type="InterPro" id="IPR018164">
    <property type="entry name" value="Ala-tRNA-synth_IIc_N"/>
</dbReference>
<accession>A0A0G4FYV9</accession>
<comment type="function">
    <text evidence="12">Catalyzes the attachment of alanine to tRNA(Ala) in a two-step reaction: alanine is first activated by ATP to form Ala-AMP and then transferred to the acceptor end of tRNA(Ala). Also edits incorrectly charged tRNA(Ala) via its editing domain.</text>
</comment>
<dbReference type="InterPro" id="IPR002318">
    <property type="entry name" value="Ala-tRNA-lgiase_IIc"/>
</dbReference>
<dbReference type="GO" id="GO:0002161">
    <property type="term" value="F:aminoacyl-tRNA deacylase activity"/>
    <property type="evidence" value="ECO:0007669"/>
    <property type="project" value="TreeGrafter"/>
</dbReference>
<gene>
    <name evidence="14" type="ORF">Cvel_19371</name>
</gene>
<protein>
    <recommendedName>
        <fullName evidence="12">Alanine--tRNA ligase</fullName>
        <ecNumber evidence="12">6.1.1.7</ecNumber>
    </recommendedName>
    <alternativeName>
        <fullName evidence="12">Alanyl-tRNA synthetase</fullName>
        <shortName evidence="12">AlaRS</shortName>
    </alternativeName>
</protein>
<dbReference type="EC" id="6.1.1.7" evidence="12"/>
<dbReference type="SUPFAM" id="SSF50447">
    <property type="entry name" value="Translation proteins"/>
    <property type="match status" value="1"/>
</dbReference>
<evidence type="ECO:0000256" key="1">
    <source>
        <dbReference type="ARBA" id="ARBA00008429"/>
    </source>
</evidence>
<feature type="binding site" evidence="12">
    <location>
        <position position="735"/>
    </location>
    <ligand>
        <name>Zn(2+)</name>
        <dbReference type="ChEBI" id="CHEBI:29105"/>
    </ligand>
</feature>
<dbReference type="SUPFAM" id="SSF101353">
    <property type="entry name" value="Putative anticodon-binding domain of alanyl-tRNA synthetase (AlaRS)"/>
    <property type="match status" value="1"/>
</dbReference>
<dbReference type="Gene3D" id="3.10.310.40">
    <property type="match status" value="1"/>
</dbReference>
<dbReference type="FunFam" id="3.30.930.10:FF:000011">
    <property type="entry name" value="Alanine--tRNA ligase, cytoplasmic"/>
    <property type="match status" value="1"/>
</dbReference>
<dbReference type="EMBL" id="CDMZ01000734">
    <property type="protein sequence ID" value="CEM20413.1"/>
    <property type="molecule type" value="Genomic_DNA"/>
</dbReference>
<evidence type="ECO:0000256" key="9">
    <source>
        <dbReference type="ARBA" id="ARBA00022917"/>
    </source>
</evidence>
<dbReference type="PROSITE" id="PS50860">
    <property type="entry name" value="AA_TRNA_LIGASE_II_ALA"/>
    <property type="match status" value="1"/>
</dbReference>
<evidence type="ECO:0000256" key="8">
    <source>
        <dbReference type="ARBA" id="ARBA00022884"/>
    </source>
</evidence>
<dbReference type="FunFam" id="3.30.980.10:FF:000004">
    <property type="entry name" value="Alanine--tRNA ligase, cytoplasmic"/>
    <property type="match status" value="1"/>
</dbReference>
<dbReference type="InterPro" id="IPR018163">
    <property type="entry name" value="Thr/Ala-tRNA-synth_IIc_edit"/>
</dbReference>
<keyword evidence="9 12" id="KW-0648">Protein biosynthesis</keyword>
<evidence type="ECO:0000259" key="13">
    <source>
        <dbReference type="PROSITE" id="PS50860"/>
    </source>
</evidence>
<dbReference type="SUPFAM" id="SSF55186">
    <property type="entry name" value="ThrRS/AlaRS common domain"/>
    <property type="match status" value="1"/>
</dbReference>
<evidence type="ECO:0000256" key="11">
    <source>
        <dbReference type="ARBA" id="ARBA00048300"/>
    </source>
</evidence>
<dbReference type="CDD" id="cd00673">
    <property type="entry name" value="AlaRS_core"/>
    <property type="match status" value="1"/>
</dbReference>
<dbReference type="Gene3D" id="3.30.980.10">
    <property type="entry name" value="Threonyl-trna Synthetase, Chain A, domain 2"/>
    <property type="match status" value="1"/>
</dbReference>
<comment type="similarity">
    <text evidence="1">Belongs to the class-II aminoacyl-tRNA synthetase family. Alax-L subfamily.</text>
</comment>
<sequence length="975" mass="107668">MSSPNGVQRWASASAVRKQFIEFFEQKKGHTFWASSPVVPYNDPTLLFINAGMNQFKPIFTGNADKNTAFGNLKRAANSQKCIRAGGKHNDLEDVGKDVYHHTFFEMLGNWSFGDYFKKEAIDWAWELLTEVFCLPKDRLYVTYFGGDPKEPNCQPDLEARDLWLRYLPAERVLPFDMKDNFWEMGDTGPCGPCSEIHFDRIGGRDAAALVNADDPDVLEIWNLVFMQYNRNNDRSLSKLPFGSVDTGMGLERLVSVLQNVRSNYDTDIFRSIFEEIQKVIPGLRPYTGKVGEEDSDRVDMAYRVVADHIRTLSIAIADGALPSNQGRGYVLRRILRRAVRYGRQNLKAPKQVWFAKLVDVVVANLGSAFPELESQKETVKQVIKEEEEQFSRALDSGLREFERTLKAAQAAGKDKFPGGTPGAFELYTTYGFPLDLTALMAEEAGFGIDDVEFQRTWREHQEKSKQGGGFKNKTDWTLSADQIALLSDELKVPPTDDSFKYDWNSLGHGPSLKAKILAIYTGKDFVEMAQPGQSVGLVFDRSNYYAEMGGQIFDTGRVEVDKEGGGVFHVEDCQKFGPYLLHVGTLAAGEGALSKSDDVVLTVDFDRRAAIAKNHTGTHLLNFALRKVLGENCDQKGSLVEAPRLRFDFSWSKPVDVDEIEAIEGIMRSSVRDELEVHSREVPLSQAREITGLRAMFGEQYPDPVRLITVGAPIDALLDGSDSQGGCGKSVEFCGGTHIQNSREIAEFAVLSEEGIQKGVRRIVAVTGEAAQQALSDADAFEGEMKALSSFKGAELDSALAAMRARLDASTHMPLSRRRRWINHVEELKKQQLEFGKAATKALQEGAKEMGRKIAEGWGSDTSPFKVHVIEEVQGDTKAMDVCAKTIQEKLPGTAFALLAPGGGVLSCVTIVPKDSPVSGKLSAKDWLIAVMGFVGGKGGGKPDRAIGSAKDFTSDKLEGARQAAVSFAEEKTK</sequence>
<feature type="binding site" evidence="12">
    <location>
        <position position="620"/>
    </location>
    <ligand>
        <name>Zn(2+)</name>
        <dbReference type="ChEBI" id="CHEBI:29105"/>
    </ligand>
</feature>
<dbReference type="PhylomeDB" id="A0A0G4FYV9"/>
<keyword evidence="2 12" id="KW-0820">tRNA-binding</keyword>
<evidence type="ECO:0000256" key="6">
    <source>
        <dbReference type="ARBA" id="ARBA00022833"/>
    </source>
</evidence>
<evidence type="ECO:0000256" key="10">
    <source>
        <dbReference type="ARBA" id="ARBA00023146"/>
    </source>
</evidence>
<dbReference type="SUPFAM" id="SSF55681">
    <property type="entry name" value="Class II aaRS and biotin synthetases"/>
    <property type="match status" value="1"/>
</dbReference>
<keyword evidence="7 12" id="KW-0067">ATP-binding</keyword>
<comment type="domain">
    <text evidence="12">Consists of three domains; the N-terminal catalytic domain, the editing domain and the C-terminal C-Ala domain. The editing domain removes incorrectly charged amino acids, while the C-Ala domain, along with tRNA(Ala), serves as a bridge to cooperatively bring together the editing and aminoacylation centers thus stimulating deacylation of misacylated tRNAs.</text>
</comment>
<dbReference type="GO" id="GO:0004813">
    <property type="term" value="F:alanine-tRNA ligase activity"/>
    <property type="evidence" value="ECO:0007669"/>
    <property type="project" value="UniProtKB-UniRule"/>
</dbReference>
<dbReference type="AlphaFoldDB" id="A0A0G4FYV9"/>
<dbReference type="GO" id="GO:0005524">
    <property type="term" value="F:ATP binding"/>
    <property type="evidence" value="ECO:0007669"/>
    <property type="project" value="UniProtKB-UniRule"/>
</dbReference>
<comment type="subunit">
    <text evidence="12">Monomer.</text>
</comment>
<keyword evidence="6 12" id="KW-0862">Zinc</keyword>
<feature type="domain" description="Alanyl-transfer RNA synthetases family profile" evidence="13">
    <location>
        <begin position="11"/>
        <end position="778"/>
    </location>
</feature>
<keyword evidence="8 12" id="KW-0694">RNA-binding</keyword>
<dbReference type="GO" id="GO:0008270">
    <property type="term" value="F:zinc ion binding"/>
    <property type="evidence" value="ECO:0007669"/>
    <property type="project" value="UniProtKB-UniRule"/>
</dbReference>
<dbReference type="VEuPathDB" id="CryptoDB:Cvel_19371"/>
<keyword evidence="12" id="KW-0496">Mitochondrion</keyword>
<comment type="subcellular location">
    <subcellularLocation>
        <location evidence="12">Mitochondrion</location>
    </subcellularLocation>
    <subcellularLocation>
        <location evidence="12">Cytoplasm</location>
    </subcellularLocation>
</comment>
<dbReference type="GO" id="GO:0000049">
    <property type="term" value="F:tRNA binding"/>
    <property type="evidence" value="ECO:0007669"/>
    <property type="project" value="UniProtKB-KW"/>
</dbReference>
<comment type="cofactor">
    <cofactor evidence="12">
        <name>Zn(2+)</name>
        <dbReference type="ChEBI" id="CHEBI:29105"/>
    </cofactor>
    <text evidence="12">Binds 1 zinc ion per subunit.</text>
</comment>
<dbReference type="Gene3D" id="2.40.30.130">
    <property type="match status" value="1"/>
</dbReference>